<evidence type="ECO:0000256" key="3">
    <source>
        <dbReference type="ARBA" id="ARBA00022475"/>
    </source>
</evidence>
<dbReference type="PANTHER" id="PTHR42925">
    <property type="entry name" value="MULTIDRUG AND TOXIN EFFLUX PROTEIN MATE FAMILY"/>
    <property type="match status" value="1"/>
</dbReference>
<comment type="subcellular location">
    <subcellularLocation>
        <location evidence="1">Cell membrane</location>
        <topology evidence="1">Multi-pass membrane protein</topology>
    </subcellularLocation>
</comment>
<accession>A0A9Q4AE23</accession>
<evidence type="ECO:0000256" key="7">
    <source>
        <dbReference type="SAM" id="Phobius"/>
    </source>
</evidence>
<dbReference type="GO" id="GO:0005886">
    <property type="term" value="C:plasma membrane"/>
    <property type="evidence" value="ECO:0007669"/>
    <property type="project" value="UniProtKB-SubCell"/>
</dbReference>
<evidence type="ECO:0000256" key="5">
    <source>
        <dbReference type="ARBA" id="ARBA00022989"/>
    </source>
</evidence>
<dbReference type="GO" id="GO:0042910">
    <property type="term" value="F:xenobiotic transmembrane transporter activity"/>
    <property type="evidence" value="ECO:0007669"/>
    <property type="project" value="InterPro"/>
</dbReference>
<dbReference type="NCBIfam" id="TIGR00797">
    <property type="entry name" value="matE"/>
    <property type="match status" value="1"/>
</dbReference>
<protein>
    <submittedName>
        <fullName evidence="8">MATE family efflux transporter</fullName>
    </submittedName>
</protein>
<dbReference type="PIRSF" id="PIRSF006603">
    <property type="entry name" value="DinF"/>
    <property type="match status" value="1"/>
</dbReference>
<reference evidence="8" key="1">
    <citation type="submission" date="2022-01" db="EMBL/GenBank/DDBJ databases">
        <title>Collection of gut derived symbiotic bacterial strains cultured from healthy donors.</title>
        <authorList>
            <person name="Lin H."/>
            <person name="Kohout C."/>
            <person name="Waligurski E."/>
            <person name="Pamer E.G."/>
        </authorList>
    </citation>
    <scope>NUCLEOTIDE SEQUENCE</scope>
    <source>
        <strain evidence="8">MSK.14.39</strain>
    </source>
</reference>
<name>A0A9Q4AE23_9FIRM</name>
<keyword evidence="6 7" id="KW-0472">Membrane</keyword>
<dbReference type="Pfam" id="PF01554">
    <property type="entry name" value="MatE"/>
    <property type="match status" value="2"/>
</dbReference>
<evidence type="ECO:0000256" key="2">
    <source>
        <dbReference type="ARBA" id="ARBA00022448"/>
    </source>
</evidence>
<dbReference type="RefSeq" id="WP_226808362.1">
    <property type="nucleotide sequence ID" value="NZ_JAJBNW010000051.1"/>
</dbReference>
<dbReference type="InterPro" id="IPR047135">
    <property type="entry name" value="YsiQ"/>
</dbReference>
<keyword evidence="2" id="KW-0813">Transport</keyword>
<proteinExistence type="predicted"/>
<feature type="transmembrane region" description="Helical" evidence="7">
    <location>
        <begin position="321"/>
        <end position="344"/>
    </location>
</feature>
<dbReference type="Proteomes" id="UP001108123">
    <property type="component" value="Unassembled WGS sequence"/>
</dbReference>
<feature type="transmembrane region" description="Helical" evidence="7">
    <location>
        <begin position="134"/>
        <end position="154"/>
    </location>
</feature>
<sequence>MVEPMWKDKTFFKGMLGIALPIALQNLITSSLNMVDTLMISSLGDASIAAVGLANQVFFFYMLIVFGINSGSSIFISQFWGKEDIKNIRKILGLAICLGSVVGILFTIAAFFVPEFLMNIFTKDAEVVALGADYLKIVSLSYIVTAIGFSYSVAARSIGQARMPMVVSAISFVTNTFFNYLLIFGKFGFPRLGVKGAAYGTLIARIVELGFILYAVYSDRGVLAASIKDLTGWGKDYFMKYIKTTYPVILNEAIWALGNIMYSIAYARIGKEAIAAVQIATTVQNIFMVISRGLANAATVMVGNKIGGNEEKLAVEYSKRFLIIATMTGVIIGMGLFFSAGTVLKLFRKLTPEVYEIAKNTLKVIGIVFFIKMFNGTMIVGVLRGGGDTKFSLFLELGSVWLVGVPMAFLGALVFKLPVHIIVALVSLEEVVKAVIGIPRLISKKWVKNVTESM</sequence>
<dbReference type="EMBL" id="JAKNID010000064">
    <property type="protein sequence ID" value="MCG4565905.1"/>
    <property type="molecule type" value="Genomic_DNA"/>
</dbReference>
<dbReference type="CDD" id="cd13134">
    <property type="entry name" value="MATE_like_8"/>
    <property type="match status" value="1"/>
</dbReference>
<feature type="transmembrane region" description="Helical" evidence="7">
    <location>
        <begin position="197"/>
        <end position="217"/>
    </location>
</feature>
<feature type="transmembrane region" description="Helical" evidence="7">
    <location>
        <begin position="48"/>
        <end position="70"/>
    </location>
</feature>
<evidence type="ECO:0000256" key="1">
    <source>
        <dbReference type="ARBA" id="ARBA00004651"/>
    </source>
</evidence>
<comment type="caution">
    <text evidence="8">The sequence shown here is derived from an EMBL/GenBank/DDBJ whole genome shotgun (WGS) entry which is preliminary data.</text>
</comment>
<feature type="transmembrane region" description="Helical" evidence="7">
    <location>
        <begin position="12"/>
        <end position="28"/>
    </location>
</feature>
<feature type="transmembrane region" description="Helical" evidence="7">
    <location>
        <begin position="395"/>
        <end position="415"/>
    </location>
</feature>
<evidence type="ECO:0000313" key="9">
    <source>
        <dbReference type="Proteomes" id="UP001108123"/>
    </source>
</evidence>
<keyword evidence="5 7" id="KW-1133">Transmembrane helix</keyword>
<keyword evidence="9" id="KW-1185">Reference proteome</keyword>
<evidence type="ECO:0000256" key="6">
    <source>
        <dbReference type="ARBA" id="ARBA00023136"/>
    </source>
</evidence>
<feature type="transmembrane region" description="Helical" evidence="7">
    <location>
        <begin position="364"/>
        <end position="383"/>
    </location>
</feature>
<dbReference type="AlphaFoldDB" id="A0A9Q4AE23"/>
<dbReference type="InterPro" id="IPR002528">
    <property type="entry name" value="MATE_fam"/>
</dbReference>
<dbReference type="InterPro" id="IPR048279">
    <property type="entry name" value="MdtK-like"/>
</dbReference>
<feature type="transmembrane region" description="Helical" evidence="7">
    <location>
        <begin position="421"/>
        <end position="442"/>
    </location>
</feature>
<dbReference type="PANTHER" id="PTHR42925:SF2">
    <property type="entry name" value="NA+ DRIVEN MULTIDRUG EFFLUX PUMP"/>
    <property type="match status" value="1"/>
</dbReference>
<keyword evidence="3" id="KW-1003">Cell membrane</keyword>
<keyword evidence="4 7" id="KW-0812">Transmembrane</keyword>
<organism evidence="8 9">
    <name type="scientific">Anaerosalibacter bizertensis</name>
    <dbReference type="NCBI Taxonomy" id="932217"/>
    <lineage>
        <taxon>Bacteria</taxon>
        <taxon>Bacillati</taxon>
        <taxon>Bacillota</taxon>
        <taxon>Tissierellia</taxon>
        <taxon>Tissierellales</taxon>
        <taxon>Sporanaerobacteraceae</taxon>
        <taxon>Anaerosalibacter</taxon>
    </lineage>
</organism>
<evidence type="ECO:0000256" key="4">
    <source>
        <dbReference type="ARBA" id="ARBA00022692"/>
    </source>
</evidence>
<gene>
    <name evidence="8" type="ORF">L0P62_10630</name>
</gene>
<feature type="transmembrane region" description="Helical" evidence="7">
    <location>
        <begin position="166"/>
        <end position="185"/>
    </location>
</feature>
<feature type="transmembrane region" description="Helical" evidence="7">
    <location>
        <begin position="91"/>
        <end position="114"/>
    </location>
</feature>
<dbReference type="GO" id="GO:0015297">
    <property type="term" value="F:antiporter activity"/>
    <property type="evidence" value="ECO:0007669"/>
    <property type="project" value="InterPro"/>
</dbReference>
<evidence type="ECO:0000313" key="8">
    <source>
        <dbReference type="EMBL" id="MCG4565905.1"/>
    </source>
</evidence>